<dbReference type="InterPro" id="IPR036271">
    <property type="entry name" value="Tet_transcr_reg_TetR-rel_C_sf"/>
</dbReference>
<dbReference type="Gene3D" id="1.10.357.10">
    <property type="entry name" value="Tetracycline Repressor, domain 2"/>
    <property type="match status" value="1"/>
</dbReference>
<dbReference type="AlphaFoldDB" id="A0A1S2NCD9"/>
<dbReference type="GO" id="GO:0003700">
    <property type="term" value="F:DNA-binding transcription factor activity"/>
    <property type="evidence" value="ECO:0007669"/>
    <property type="project" value="TreeGrafter"/>
</dbReference>
<protein>
    <submittedName>
        <fullName evidence="4">Bacterial regulatory s, tetR family protein</fullName>
    </submittedName>
</protein>
<organism evidence="4 5">
    <name type="scientific">Massilia timonae</name>
    <dbReference type="NCBI Taxonomy" id="47229"/>
    <lineage>
        <taxon>Bacteria</taxon>
        <taxon>Pseudomonadati</taxon>
        <taxon>Pseudomonadota</taxon>
        <taxon>Betaproteobacteria</taxon>
        <taxon>Burkholderiales</taxon>
        <taxon>Oxalobacteraceae</taxon>
        <taxon>Telluria group</taxon>
        <taxon>Massilia</taxon>
    </lineage>
</organism>
<dbReference type="InterPro" id="IPR050109">
    <property type="entry name" value="HTH-type_TetR-like_transc_reg"/>
</dbReference>
<dbReference type="EMBL" id="JRYB01000001">
    <property type="protein sequence ID" value="OIJ42649.1"/>
    <property type="molecule type" value="Genomic_DNA"/>
</dbReference>
<dbReference type="PANTHER" id="PTHR30055">
    <property type="entry name" value="HTH-TYPE TRANSCRIPTIONAL REGULATOR RUTR"/>
    <property type="match status" value="1"/>
</dbReference>
<evidence type="ECO:0000313" key="4">
    <source>
        <dbReference type="EMBL" id="OIJ42649.1"/>
    </source>
</evidence>
<dbReference type="RefSeq" id="WP_071362684.1">
    <property type="nucleotide sequence ID" value="NZ_JRYB01000001.1"/>
</dbReference>
<dbReference type="PROSITE" id="PS50977">
    <property type="entry name" value="HTH_TETR_2"/>
    <property type="match status" value="1"/>
</dbReference>
<keyword evidence="1 2" id="KW-0238">DNA-binding</keyword>
<gene>
    <name evidence="4" type="ORF">LO55_3847</name>
</gene>
<dbReference type="Pfam" id="PF00440">
    <property type="entry name" value="TetR_N"/>
    <property type="match status" value="1"/>
</dbReference>
<dbReference type="Proteomes" id="UP000180246">
    <property type="component" value="Unassembled WGS sequence"/>
</dbReference>
<evidence type="ECO:0000259" key="3">
    <source>
        <dbReference type="PROSITE" id="PS50977"/>
    </source>
</evidence>
<dbReference type="PRINTS" id="PR00455">
    <property type="entry name" value="HTHTETR"/>
</dbReference>
<dbReference type="GO" id="GO:0000976">
    <property type="term" value="F:transcription cis-regulatory region binding"/>
    <property type="evidence" value="ECO:0007669"/>
    <property type="project" value="TreeGrafter"/>
</dbReference>
<comment type="caution">
    <text evidence="4">The sequence shown here is derived from an EMBL/GenBank/DDBJ whole genome shotgun (WGS) entry which is preliminary data.</text>
</comment>
<evidence type="ECO:0000256" key="2">
    <source>
        <dbReference type="PROSITE-ProRule" id="PRU00335"/>
    </source>
</evidence>
<evidence type="ECO:0000313" key="5">
    <source>
        <dbReference type="Proteomes" id="UP000180246"/>
    </source>
</evidence>
<dbReference type="InterPro" id="IPR001647">
    <property type="entry name" value="HTH_TetR"/>
</dbReference>
<proteinExistence type="predicted"/>
<dbReference type="InterPro" id="IPR009057">
    <property type="entry name" value="Homeodomain-like_sf"/>
</dbReference>
<reference evidence="4 5" key="1">
    <citation type="submission" date="2014-10" db="EMBL/GenBank/DDBJ databases">
        <authorList>
            <person name="Seo M.-J."/>
            <person name="Seok Y.J."/>
            <person name="Cha I.-T."/>
        </authorList>
    </citation>
    <scope>NUCLEOTIDE SEQUENCE [LARGE SCALE GENOMIC DNA]</scope>
    <source>
        <strain evidence="4 5">NEU</strain>
    </source>
</reference>
<accession>A0A1S2NCD9</accession>
<sequence>MDTNLALLAIAERLFYEHGYMATNMDTLARAARMSSRTLYKHAGSKAALVGEVLAARDRRFFEQVDGLDVRALFAALAGWIAHEGARGCLFLRILGETGGAEPAIVAAVQAHKARLREHVARIVHADLGRAEAVLAGRIVLLFEGAVAASAWQGASAIEAACGAAVDLVAMARAA</sequence>
<dbReference type="SUPFAM" id="SSF48498">
    <property type="entry name" value="Tetracyclin repressor-like, C-terminal domain"/>
    <property type="match status" value="1"/>
</dbReference>
<feature type="domain" description="HTH tetR-type" evidence="3">
    <location>
        <begin position="1"/>
        <end position="61"/>
    </location>
</feature>
<dbReference type="SUPFAM" id="SSF46689">
    <property type="entry name" value="Homeodomain-like"/>
    <property type="match status" value="1"/>
</dbReference>
<feature type="DNA-binding region" description="H-T-H motif" evidence="2">
    <location>
        <begin position="24"/>
        <end position="43"/>
    </location>
</feature>
<dbReference type="PANTHER" id="PTHR30055:SF200">
    <property type="entry name" value="HTH-TYPE TRANSCRIPTIONAL REPRESSOR BDCR"/>
    <property type="match status" value="1"/>
</dbReference>
<evidence type="ECO:0000256" key="1">
    <source>
        <dbReference type="ARBA" id="ARBA00023125"/>
    </source>
</evidence>
<name>A0A1S2NCD9_9BURK</name>